<comment type="cofactor">
    <cofactor evidence="1">
        <name>Mg(2+)</name>
        <dbReference type="ChEBI" id="CHEBI:18420"/>
    </cofactor>
</comment>
<evidence type="ECO:0000256" key="1">
    <source>
        <dbReference type="ARBA" id="ARBA00001946"/>
    </source>
</evidence>
<evidence type="ECO:0000256" key="3">
    <source>
        <dbReference type="ARBA" id="ARBA00022801"/>
    </source>
</evidence>
<dbReference type="PRINTS" id="PR00413">
    <property type="entry name" value="HADHALOGNASE"/>
</dbReference>
<dbReference type="InterPro" id="IPR006549">
    <property type="entry name" value="HAD-SF_hydro_IIIA"/>
</dbReference>
<sequence length="219" mass="25428">MVKAVLFDLDGTLLNRDASVKAFIHNQYERFQACLSRIPKQEYANLFIRLDDRGYVWKDKVYQQIVEKYSLAGITWEALLTDYINHFCEDCVLFPNLVPMLEELRGRGYRLGIISNGKGAFQYNNIKALGIEDYFDIVLISQWEGVKKPNPSIFIKALQELNVNAEDSVFVGDHPEKDILAANMVGMKTIWKQDQQWSQPEADWNVRDLLELPYLLEFL</sequence>
<dbReference type="PROSITE" id="PS01228">
    <property type="entry name" value="COF_1"/>
    <property type="match status" value="1"/>
</dbReference>
<dbReference type="GO" id="GO:0046872">
    <property type="term" value="F:metal ion binding"/>
    <property type="evidence" value="ECO:0007669"/>
    <property type="project" value="UniProtKB-KW"/>
</dbReference>
<dbReference type="InterPro" id="IPR006439">
    <property type="entry name" value="HAD-SF_hydro_IA"/>
</dbReference>
<evidence type="ECO:0000256" key="2">
    <source>
        <dbReference type="ARBA" id="ARBA00022723"/>
    </source>
</evidence>
<organism evidence="5 6">
    <name type="scientific">Pontibacillus yanchengensis</name>
    <dbReference type="NCBI Taxonomy" id="462910"/>
    <lineage>
        <taxon>Bacteria</taxon>
        <taxon>Bacillati</taxon>
        <taxon>Bacillota</taxon>
        <taxon>Bacilli</taxon>
        <taxon>Bacillales</taxon>
        <taxon>Bacillaceae</taxon>
        <taxon>Pontibacillus</taxon>
    </lineage>
</organism>
<evidence type="ECO:0000313" key="6">
    <source>
        <dbReference type="Proteomes" id="UP000468638"/>
    </source>
</evidence>
<dbReference type="NCBIfam" id="TIGR01549">
    <property type="entry name" value="HAD-SF-IA-v1"/>
    <property type="match status" value="1"/>
</dbReference>
<dbReference type="OrthoDB" id="9809962at2"/>
<name>A0A6I4ZV82_9BACI</name>
<dbReference type="RefSeq" id="WP_160909208.1">
    <property type="nucleotide sequence ID" value="NZ_WMEQ01000002.1"/>
</dbReference>
<dbReference type="PANTHER" id="PTHR46470:SF2">
    <property type="entry name" value="GLYCERALDEHYDE 3-PHOSPHATE PHOSPHATASE"/>
    <property type="match status" value="1"/>
</dbReference>
<dbReference type="InterPro" id="IPR023214">
    <property type="entry name" value="HAD_sf"/>
</dbReference>
<dbReference type="InterPro" id="IPR051400">
    <property type="entry name" value="HAD-like_hydrolase"/>
</dbReference>
<dbReference type="GO" id="GO:0016791">
    <property type="term" value="F:phosphatase activity"/>
    <property type="evidence" value="ECO:0007669"/>
    <property type="project" value="TreeGrafter"/>
</dbReference>
<gene>
    <name evidence="5" type="ORF">GLW05_03405</name>
</gene>
<protein>
    <submittedName>
        <fullName evidence="5">HAD-IIIA family hydrolase</fullName>
    </submittedName>
</protein>
<dbReference type="NCBIfam" id="TIGR01509">
    <property type="entry name" value="HAD-SF-IA-v3"/>
    <property type="match status" value="1"/>
</dbReference>
<dbReference type="NCBIfam" id="TIGR01662">
    <property type="entry name" value="HAD-SF-IIIA"/>
    <property type="match status" value="1"/>
</dbReference>
<dbReference type="Proteomes" id="UP000468638">
    <property type="component" value="Unassembled WGS sequence"/>
</dbReference>
<dbReference type="Gene3D" id="1.10.150.520">
    <property type="match status" value="1"/>
</dbReference>
<dbReference type="SFLD" id="SFLDS00003">
    <property type="entry name" value="Haloacid_Dehalogenase"/>
    <property type="match status" value="1"/>
</dbReference>
<dbReference type="SFLD" id="SFLDG01129">
    <property type="entry name" value="C1.5:_HAD__Beta-PGM__Phosphata"/>
    <property type="match status" value="1"/>
</dbReference>
<dbReference type="Pfam" id="PF13419">
    <property type="entry name" value="HAD_2"/>
    <property type="match status" value="1"/>
</dbReference>
<evidence type="ECO:0000256" key="4">
    <source>
        <dbReference type="ARBA" id="ARBA00022842"/>
    </source>
</evidence>
<dbReference type="GO" id="GO:0044281">
    <property type="term" value="P:small molecule metabolic process"/>
    <property type="evidence" value="ECO:0007669"/>
    <property type="project" value="UniProtKB-ARBA"/>
</dbReference>
<dbReference type="EMBL" id="WMEQ01000002">
    <property type="protein sequence ID" value="MYL32636.1"/>
    <property type="molecule type" value="Genomic_DNA"/>
</dbReference>
<comment type="caution">
    <text evidence="5">The sequence shown here is derived from an EMBL/GenBank/DDBJ whole genome shotgun (WGS) entry which is preliminary data.</text>
</comment>
<keyword evidence="4" id="KW-0460">Magnesium</keyword>
<proteinExistence type="predicted"/>
<dbReference type="InterPro" id="IPR036412">
    <property type="entry name" value="HAD-like_sf"/>
</dbReference>
<dbReference type="AlphaFoldDB" id="A0A6I4ZV82"/>
<reference evidence="5 6" key="1">
    <citation type="submission" date="2019-11" db="EMBL/GenBank/DDBJ databases">
        <title>Genome sequences of 17 halophilic strains isolated from different environments.</title>
        <authorList>
            <person name="Furrow R.E."/>
        </authorList>
    </citation>
    <scope>NUCLEOTIDE SEQUENCE [LARGE SCALE GENOMIC DNA]</scope>
    <source>
        <strain evidence="5 6">22514_16_FS</strain>
    </source>
</reference>
<accession>A0A6I4ZV82</accession>
<dbReference type="InterPro" id="IPR041492">
    <property type="entry name" value="HAD_2"/>
</dbReference>
<keyword evidence="3 5" id="KW-0378">Hydrolase</keyword>
<dbReference type="SFLD" id="SFLDG01135">
    <property type="entry name" value="C1.5.6:_HAD__Beta-PGM__Phospha"/>
    <property type="match status" value="1"/>
</dbReference>
<dbReference type="SUPFAM" id="SSF56784">
    <property type="entry name" value="HAD-like"/>
    <property type="match status" value="1"/>
</dbReference>
<dbReference type="PANTHER" id="PTHR46470">
    <property type="entry name" value="N-ACYLNEURAMINATE-9-PHOSPHATASE"/>
    <property type="match status" value="1"/>
</dbReference>
<keyword evidence="2" id="KW-0479">Metal-binding</keyword>
<dbReference type="Gene3D" id="3.40.50.1000">
    <property type="entry name" value="HAD superfamily/HAD-like"/>
    <property type="match status" value="1"/>
</dbReference>
<evidence type="ECO:0000313" key="5">
    <source>
        <dbReference type="EMBL" id="MYL32636.1"/>
    </source>
</evidence>